<dbReference type="RefSeq" id="WP_089683431.1">
    <property type="nucleotide sequence ID" value="NZ_FNFO01000005.1"/>
</dbReference>
<name>A0A1G9JE29_9BACT</name>
<organism evidence="1 2">
    <name type="scientific">Catalinimonas alkaloidigena</name>
    <dbReference type="NCBI Taxonomy" id="1075417"/>
    <lineage>
        <taxon>Bacteria</taxon>
        <taxon>Pseudomonadati</taxon>
        <taxon>Bacteroidota</taxon>
        <taxon>Cytophagia</taxon>
        <taxon>Cytophagales</taxon>
        <taxon>Catalimonadaceae</taxon>
        <taxon>Catalinimonas</taxon>
    </lineage>
</organism>
<evidence type="ECO:0000313" key="1">
    <source>
        <dbReference type="EMBL" id="SDL35374.1"/>
    </source>
</evidence>
<accession>A0A1G9JE29</accession>
<dbReference type="EMBL" id="FNFO01000005">
    <property type="protein sequence ID" value="SDL35374.1"/>
    <property type="molecule type" value="Genomic_DNA"/>
</dbReference>
<dbReference type="AlphaFoldDB" id="A0A1G9JE29"/>
<sequence length="243" mass="27914">MKEILRRVLLACLLVGGTLALIGNHVANHYLRQPYTAPAEPTFQVHRAYLPEQAIPQADDLQRTYGHNKCIPEAFKWQILIALAHYPELRDATIEFIVKPALIPAASRPAPVSLVRTKERWVYRVILSSESSLEGTEKALLKNLSFNAQVGVIGHELAHTAFYQNKSRWEMMGIALAYPFPKFRARFEKDTDRRTVDHGLGWQLYAWASEVRQGPYPDLLDTYYLRPDSILTHMRSSHLYQFK</sequence>
<proteinExistence type="predicted"/>
<dbReference type="STRING" id="1075417.SAMN05421823_105279"/>
<reference evidence="1 2" key="1">
    <citation type="submission" date="2016-10" db="EMBL/GenBank/DDBJ databases">
        <authorList>
            <person name="de Groot N.N."/>
        </authorList>
    </citation>
    <scope>NUCLEOTIDE SEQUENCE [LARGE SCALE GENOMIC DNA]</scope>
    <source>
        <strain evidence="1 2">DSM 25186</strain>
    </source>
</reference>
<keyword evidence="2" id="KW-1185">Reference proteome</keyword>
<gene>
    <name evidence="1" type="ORF">SAMN05421823_105279</name>
</gene>
<dbReference type="OrthoDB" id="1098088at2"/>
<evidence type="ECO:0000313" key="2">
    <source>
        <dbReference type="Proteomes" id="UP000198510"/>
    </source>
</evidence>
<dbReference type="Proteomes" id="UP000198510">
    <property type="component" value="Unassembled WGS sequence"/>
</dbReference>
<protein>
    <submittedName>
        <fullName evidence="1">Uncharacterized protein</fullName>
    </submittedName>
</protein>